<reference evidence="3" key="1">
    <citation type="submission" date="2020-10" db="EMBL/GenBank/DDBJ databases">
        <authorList>
            <person name="Gilroy R."/>
        </authorList>
    </citation>
    <scope>NUCLEOTIDE SEQUENCE</scope>
    <source>
        <strain evidence="3">ChiHecec3B27-6122</strain>
    </source>
</reference>
<dbReference type="PROSITE" id="PS51257">
    <property type="entry name" value="PROKAR_LIPOPROTEIN"/>
    <property type="match status" value="1"/>
</dbReference>
<dbReference type="Pfam" id="PF09084">
    <property type="entry name" value="NMT1"/>
    <property type="match status" value="1"/>
</dbReference>
<feature type="chain" id="PRO_5039195527" evidence="1">
    <location>
        <begin position="19"/>
        <end position="378"/>
    </location>
</feature>
<comment type="caution">
    <text evidence="3">The sequence shown here is derived from an EMBL/GenBank/DDBJ whole genome shotgun (WGS) entry which is preliminary data.</text>
</comment>
<proteinExistence type="predicted"/>
<dbReference type="AlphaFoldDB" id="A0A9D1G518"/>
<accession>A0A9D1G518</accession>
<feature type="signal peptide" evidence="1">
    <location>
        <begin position="1"/>
        <end position="18"/>
    </location>
</feature>
<organism evidence="3 4">
    <name type="scientific">Candidatus Scatomorpha pullistercoris</name>
    <dbReference type="NCBI Taxonomy" id="2840929"/>
    <lineage>
        <taxon>Bacteria</taxon>
        <taxon>Bacillati</taxon>
        <taxon>Bacillota</taxon>
        <taxon>Clostridia</taxon>
        <taxon>Eubacteriales</taxon>
        <taxon>Candidatus Scatomorpha</taxon>
    </lineage>
</organism>
<protein>
    <submittedName>
        <fullName evidence="3">ABC transporter substrate-binding protein</fullName>
    </submittedName>
</protein>
<dbReference type="EMBL" id="DVJS01000055">
    <property type="protein sequence ID" value="HIS96814.1"/>
    <property type="molecule type" value="Genomic_DNA"/>
</dbReference>
<sequence length="378" mass="41526">MKKFLALLLALCMVFALAACGEAETEETTPAGEETAPAGETDEELTWGLTPFEETQHIRMGLFTGSVHSYMAYFAEQLGVLDALNIDAEFMWFTGGPAMLEAGNDWDICTLGLGGIATGLSTYDYVFIENTDYEDNMAIFVRPDSEIAKDPENPEVWKGAECVYALGTTAQFVLSAYLNTLDLSLADVESINADNANALTVFSGGTGDVLCCWNAIAFSAEDAGYVRVTDAGTLGVAPICGSFVHPDFLEENHTLVSTMVAVCRLATEWTYENPDEAASIYYDHCMEEGFLCTEDVAKRTVEWYAGPTVDEFIERFTTEGEYNEEAGRNLLLVEEDILQGYNFFLNEGNYTVEQRAAWLKDGKVDNSVALEVKELLGR</sequence>
<keyword evidence="1" id="KW-0732">Signal</keyword>
<reference evidence="3" key="2">
    <citation type="journal article" date="2021" name="PeerJ">
        <title>Extensive microbial diversity within the chicken gut microbiome revealed by metagenomics and culture.</title>
        <authorList>
            <person name="Gilroy R."/>
            <person name="Ravi A."/>
            <person name="Getino M."/>
            <person name="Pursley I."/>
            <person name="Horton D.L."/>
            <person name="Alikhan N.F."/>
            <person name="Baker D."/>
            <person name="Gharbi K."/>
            <person name="Hall N."/>
            <person name="Watson M."/>
            <person name="Adriaenssens E.M."/>
            <person name="Foster-Nyarko E."/>
            <person name="Jarju S."/>
            <person name="Secka A."/>
            <person name="Antonio M."/>
            <person name="Oren A."/>
            <person name="Chaudhuri R.R."/>
            <person name="La Ragione R."/>
            <person name="Hildebrand F."/>
            <person name="Pallen M.J."/>
        </authorList>
    </citation>
    <scope>NUCLEOTIDE SEQUENCE</scope>
    <source>
        <strain evidence="3">ChiHecec3B27-6122</strain>
    </source>
</reference>
<dbReference type="SUPFAM" id="SSF53850">
    <property type="entry name" value="Periplasmic binding protein-like II"/>
    <property type="match status" value="1"/>
</dbReference>
<feature type="domain" description="SsuA/THI5-like" evidence="2">
    <location>
        <begin position="138"/>
        <end position="277"/>
    </location>
</feature>
<name>A0A9D1G518_9FIRM</name>
<dbReference type="Proteomes" id="UP000886876">
    <property type="component" value="Unassembled WGS sequence"/>
</dbReference>
<evidence type="ECO:0000259" key="2">
    <source>
        <dbReference type="Pfam" id="PF09084"/>
    </source>
</evidence>
<evidence type="ECO:0000313" key="4">
    <source>
        <dbReference type="Proteomes" id="UP000886876"/>
    </source>
</evidence>
<dbReference type="PANTHER" id="PTHR30024">
    <property type="entry name" value="ALIPHATIC SULFONATES-BINDING PROTEIN-RELATED"/>
    <property type="match status" value="1"/>
</dbReference>
<evidence type="ECO:0000256" key="1">
    <source>
        <dbReference type="SAM" id="SignalP"/>
    </source>
</evidence>
<dbReference type="InterPro" id="IPR015168">
    <property type="entry name" value="SsuA/THI5"/>
</dbReference>
<dbReference type="Gene3D" id="3.40.190.10">
    <property type="entry name" value="Periplasmic binding protein-like II"/>
    <property type="match status" value="1"/>
</dbReference>
<evidence type="ECO:0000313" key="3">
    <source>
        <dbReference type="EMBL" id="HIS96814.1"/>
    </source>
</evidence>
<gene>
    <name evidence="3" type="ORF">IAD42_02445</name>
</gene>